<evidence type="ECO:0000313" key="3">
    <source>
        <dbReference type="WBParaSite" id="EN70_11014"/>
    </source>
</evidence>
<accession>A0A1I7V8G0</accession>
<evidence type="ECO:0000313" key="2">
    <source>
        <dbReference type="Proteomes" id="UP000095285"/>
    </source>
</evidence>
<sequence length="105" mass="12161">MLDDIISKANDLEIEWKELLRSANDDDVERQIMNQQQQKGKRIVLEDLIEKIITTSKSPTLKPVEFDGDPKMWSQFKRINSQQNGFNAQQKSMHLSSSLKGEARE</sequence>
<dbReference type="Proteomes" id="UP000095285">
    <property type="component" value="Unassembled WGS sequence"/>
</dbReference>
<reference evidence="2" key="1">
    <citation type="submission" date="2012-04" db="EMBL/GenBank/DDBJ databases">
        <title>The Genome Sequence of Loa loa.</title>
        <authorList>
            <consortium name="The Broad Institute Genome Sequencing Platform"/>
            <consortium name="Broad Institute Genome Sequencing Center for Infectious Disease"/>
            <person name="Nutman T.B."/>
            <person name="Fink D.L."/>
            <person name="Russ C."/>
            <person name="Young S."/>
            <person name="Zeng Q."/>
            <person name="Gargeya S."/>
            <person name="Alvarado L."/>
            <person name="Berlin A."/>
            <person name="Chapman S.B."/>
            <person name="Chen Z."/>
            <person name="Freedman E."/>
            <person name="Gellesch M."/>
            <person name="Goldberg J."/>
            <person name="Griggs A."/>
            <person name="Gujja S."/>
            <person name="Heilman E.R."/>
            <person name="Heiman D."/>
            <person name="Howarth C."/>
            <person name="Mehta T."/>
            <person name="Neiman D."/>
            <person name="Pearson M."/>
            <person name="Roberts A."/>
            <person name="Saif S."/>
            <person name="Shea T."/>
            <person name="Shenoy N."/>
            <person name="Sisk P."/>
            <person name="Stolte C."/>
            <person name="Sykes S."/>
            <person name="White J."/>
            <person name="Yandava C."/>
            <person name="Haas B."/>
            <person name="Henn M.R."/>
            <person name="Nusbaum C."/>
            <person name="Birren B."/>
        </authorList>
    </citation>
    <scope>NUCLEOTIDE SEQUENCE [LARGE SCALE GENOMIC DNA]</scope>
</reference>
<name>A0A1I7V8G0_LOALO</name>
<feature type="compositionally biased region" description="Polar residues" evidence="1">
    <location>
        <begin position="82"/>
        <end position="99"/>
    </location>
</feature>
<keyword evidence="2" id="KW-1185">Reference proteome</keyword>
<dbReference type="AlphaFoldDB" id="A0A1I7V8G0"/>
<evidence type="ECO:0000256" key="1">
    <source>
        <dbReference type="SAM" id="MobiDB-lite"/>
    </source>
</evidence>
<feature type="region of interest" description="Disordered" evidence="1">
    <location>
        <begin position="82"/>
        <end position="105"/>
    </location>
</feature>
<proteinExistence type="predicted"/>
<dbReference type="WBParaSite" id="EN70_11014">
    <property type="protein sequence ID" value="EN70_11014"/>
    <property type="gene ID" value="EN70_11014"/>
</dbReference>
<reference evidence="3" key="2">
    <citation type="submission" date="2016-11" db="UniProtKB">
        <authorList>
            <consortium name="WormBaseParasite"/>
        </authorList>
    </citation>
    <scope>IDENTIFICATION</scope>
</reference>
<protein>
    <submittedName>
        <fullName evidence="3">Uncharacterized protein</fullName>
    </submittedName>
</protein>
<organism evidence="2 3">
    <name type="scientific">Loa loa</name>
    <name type="common">Eye worm</name>
    <name type="synonym">Filaria loa</name>
    <dbReference type="NCBI Taxonomy" id="7209"/>
    <lineage>
        <taxon>Eukaryota</taxon>
        <taxon>Metazoa</taxon>
        <taxon>Ecdysozoa</taxon>
        <taxon>Nematoda</taxon>
        <taxon>Chromadorea</taxon>
        <taxon>Rhabditida</taxon>
        <taxon>Spirurina</taxon>
        <taxon>Spiruromorpha</taxon>
        <taxon>Filarioidea</taxon>
        <taxon>Onchocercidae</taxon>
        <taxon>Loa</taxon>
    </lineage>
</organism>